<dbReference type="AlphaFoldDB" id="A0A926CY33"/>
<evidence type="ECO:0000313" key="1">
    <source>
        <dbReference type="EMBL" id="MBC8528820.1"/>
    </source>
</evidence>
<name>A0A926CY33_9FIRM</name>
<protein>
    <submittedName>
        <fullName evidence="1">Uncharacterized protein</fullName>
    </submittedName>
</protein>
<proteinExistence type="predicted"/>
<evidence type="ECO:0000313" key="2">
    <source>
        <dbReference type="Proteomes" id="UP000654279"/>
    </source>
</evidence>
<dbReference type="Proteomes" id="UP000654279">
    <property type="component" value="Unassembled WGS sequence"/>
</dbReference>
<gene>
    <name evidence="1" type="ORF">H8699_05175</name>
</gene>
<reference evidence="1" key="1">
    <citation type="submission" date="2020-08" db="EMBL/GenBank/DDBJ databases">
        <title>Genome public.</title>
        <authorList>
            <person name="Liu C."/>
            <person name="Sun Q."/>
        </authorList>
    </citation>
    <scope>NUCLEOTIDE SEQUENCE</scope>
    <source>
        <strain evidence="1">NSJ-44</strain>
    </source>
</reference>
<accession>A0A926CY33</accession>
<keyword evidence="2" id="KW-1185">Reference proteome</keyword>
<dbReference type="EMBL" id="JACRSO010000002">
    <property type="protein sequence ID" value="MBC8528820.1"/>
    <property type="molecule type" value="Genomic_DNA"/>
</dbReference>
<organism evidence="1 2">
    <name type="scientific">Luoshenia tenuis</name>
    <dbReference type="NCBI Taxonomy" id="2763654"/>
    <lineage>
        <taxon>Bacteria</taxon>
        <taxon>Bacillati</taxon>
        <taxon>Bacillota</taxon>
        <taxon>Clostridia</taxon>
        <taxon>Christensenellales</taxon>
        <taxon>Christensenellaceae</taxon>
        <taxon>Luoshenia</taxon>
    </lineage>
</organism>
<sequence>MNMTKYSDLYNLIEQDPKASAFYETLPFYVKQAMGYRADHINSYESLCDYADNLTRGDI</sequence>
<comment type="caution">
    <text evidence="1">The sequence shown here is derived from an EMBL/GenBank/DDBJ whole genome shotgun (WGS) entry which is preliminary data.</text>
</comment>
<dbReference type="RefSeq" id="WP_138295891.1">
    <property type="nucleotide sequence ID" value="NZ_JACRSO010000002.1"/>
</dbReference>